<evidence type="ECO:0000313" key="2">
    <source>
        <dbReference type="EMBL" id="CAA9353181.1"/>
    </source>
</evidence>
<protein>
    <submittedName>
        <fullName evidence="2">Uncharacterized protein</fullName>
    </submittedName>
</protein>
<sequence>GGPGIGAHRSLPPRGDPARVHRVRLGRAVGGGDPRHLLRPGSTVGEAAPRHYGARPRRRPSARPGPSRSRCRDARRRDAERTLRASKRDPRVAVGAEAARCRSHRLHHRVLGPGCRGGAAVPHVRL</sequence>
<accession>A0A6J4MA04</accession>
<feature type="compositionally biased region" description="Basic and acidic residues" evidence="1">
    <location>
        <begin position="70"/>
        <end position="91"/>
    </location>
</feature>
<feature type="non-terminal residue" evidence="2">
    <location>
        <position position="1"/>
    </location>
</feature>
<feature type="region of interest" description="Disordered" evidence="1">
    <location>
        <begin position="1"/>
        <end position="20"/>
    </location>
</feature>
<proteinExistence type="predicted"/>
<gene>
    <name evidence="2" type="ORF">AVDCRST_MAG72-1571</name>
</gene>
<dbReference type="AlphaFoldDB" id="A0A6J4MA04"/>
<name>A0A6J4MA04_9ACTN</name>
<dbReference type="EMBL" id="CADCUJ010000069">
    <property type="protein sequence ID" value="CAA9353181.1"/>
    <property type="molecule type" value="Genomic_DNA"/>
</dbReference>
<reference evidence="2" key="1">
    <citation type="submission" date="2020-02" db="EMBL/GenBank/DDBJ databases">
        <authorList>
            <person name="Meier V. D."/>
        </authorList>
    </citation>
    <scope>NUCLEOTIDE SEQUENCE</scope>
    <source>
        <strain evidence="2">AVDCRST_MAG72</strain>
    </source>
</reference>
<feature type="non-terminal residue" evidence="2">
    <location>
        <position position="126"/>
    </location>
</feature>
<feature type="compositionally biased region" description="Basic residues" evidence="1">
    <location>
        <begin position="52"/>
        <end position="61"/>
    </location>
</feature>
<evidence type="ECO:0000256" key="1">
    <source>
        <dbReference type="SAM" id="MobiDB-lite"/>
    </source>
</evidence>
<feature type="region of interest" description="Disordered" evidence="1">
    <location>
        <begin position="26"/>
        <end position="98"/>
    </location>
</feature>
<organism evidence="2">
    <name type="scientific">uncultured Nocardioidaceae bacterium</name>
    <dbReference type="NCBI Taxonomy" id="253824"/>
    <lineage>
        <taxon>Bacteria</taxon>
        <taxon>Bacillati</taxon>
        <taxon>Actinomycetota</taxon>
        <taxon>Actinomycetes</taxon>
        <taxon>Propionibacteriales</taxon>
        <taxon>Nocardioidaceae</taxon>
        <taxon>environmental samples</taxon>
    </lineage>
</organism>